<dbReference type="GO" id="GO:0003677">
    <property type="term" value="F:DNA binding"/>
    <property type="evidence" value="ECO:0007669"/>
    <property type="project" value="UniProtKB-KW"/>
</dbReference>
<evidence type="ECO:0000256" key="4">
    <source>
        <dbReference type="ARBA" id="ARBA00023163"/>
    </source>
</evidence>
<dbReference type="SUPFAM" id="SSF101936">
    <property type="entry name" value="DNA-binding pseudobarrel domain"/>
    <property type="match status" value="1"/>
</dbReference>
<evidence type="ECO:0000313" key="6">
    <source>
        <dbReference type="EnsemblPlants" id="EMT18234"/>
    </source>
</evidence>
<dbReference type="AlphaFoldDB" id="R7WES8"/>
<keyword evidence="3" id="KW-0238">DNA-binding</keyword>
<evidence type="ECO:0000256" key="5">
    <source>
        <dbReference type="ARBA" id="ARBA00023242"/>
    </source>
</evidence>
<keyword evidence="4" id="KW-0804">Transcription</keyword>
<dbReference type="EnsemblPlants" id="EMT18234">
    <property type="protein sequence ID" value="EMT18234"/>
    <property type="gene ID" value="F775_43055"/>
</dbReference>
<name>R7WES8_AEGTA</name>
<reference evidence="6" key="1">
    <citation type="submission" date="2015-06" db="UniProtKB">
        <authorList>
            <consortium name="EnsemblPlants"/>
        </authorList>
    </citation>
    <scope>IDENTIFICATION</scope>
</reference>
<keyword evidence="2" id="KW-0805">Transcription regulation</keyword>
<dbReference type="PROSITE" id="PS50863">
    <property type="entry name" value="B3"/>
    <property type="match status" value="1"/>
</dbReference>
<accession>R7WES8</accession>
<dbReference type="GO" id="GO:0005634">
    <property type="term" value="C:nucleus"/>
    <property type="evidence" value="ECO:0007669"/>
    <property type="project" value="UniProtKB-SubCell"/>
</dbReference>
<keyword evidence="5" id="KW-0539">Nucleus</keyword>
<dbReference type="PANTHER" id="PTHR34397:SF19">
    <property type="entry name" value="TF-B3 DOMAIN-CONTAINING PROTEIN"/>
    <property type="match status" value="1"/>
</dbReference>
<protein>
    <submittedName>
        <fullName evidence="6">Uncharacterized protein</fullName>
    </submittedName>
</protein>
<dbReference type="InterPro" id="IPR015300">
    <property type="entry name" value="DNA-bd_pseudobarrel_sf"/>
</dbReference>
<dbReference type="Gene3D" id="2.40.330.10">
    <property type="entry name" value="DNA-binding pseudobarrel domain"/>
    <property type="match status" value="1"/>
</dbReference>
<organism evidence="6">
    <name type="scientific">Aegilops tauschii</name>
    <name type="common">Tausch's goatgrass</name>
    <name type="synonym">Aegilops squarrosa</name>
    <dbReference type="NCBI Taxonomy" id="37682"/>
    <lineage>
        <taxon>Eukaryota</taxon>
        <taxon>Viridiplantae</taxon>
        <taxon>Streptophyta</taxon>
        <taxon>Embryophyta</taxon>
        <taxon>Tracheophyta</taxon>
        <taxon>Spermatophyta</taxon>
        <taxon>Magnoliopsida</taxon>
        <taxon>Liliopsida</taxon>
        <taxon>Poales</taxon>
        <taxon>Poaceae</taxon>
        <taxon>BOP clade</taxon>
        <taxon>Pooideae</taxon>
        <taxon>Triticodae</taxon>
        <taxon>Triticeae</taxon>
        <taxon>Triticinae</taxon>
        <taxon>Aegilops</taxon>
    </lineage>
</organism>
<dbReference type="InterPro" id="IPR003340">
    <property type="entry name" value="B3_DNA-bd"/>
</dbReference>
<evidence type="ECO:0000256" key="3">
    <source>
        <dbReference type="ARBA" id="ARBA00023125"/>
    </source>
</evidence>
<proteinExistence type="predicted"/>
<sequence length="234" mass="26608">MNGRIDAAEEARHRQVMDCLGVYDADWALSRVLEQSDVQAGQNRLLFTEEAVRGGFIPEVFLELEELRDDSLNAENRVLVKVLDAEGREKEVSLPYLNSSKVYRVIGFDWRRLVEENRMCKGDRLDFYTCRRGDGDRCLFVFRSKGGGGSSWWNRMNGAMDSRCCIDPAEEARHRQAVMDGLGVYDAEWALSKAVRANPIPELFPELEELRDDGLNARNTVAVTVLDAEGREKE</sequence>
<comment type="subcellular location">
    <subcellularLocation>
        <location evidence="1">Nucleus</location>
    </subcellularLocation>
</comment>
<evidence type="ECO:0000256" key="1">
    <source>
        <dbReference type="ARBA" id="ARBA00004123"/>
    </source>
</evidence>
<evidence type="ECO:0000256" key="2">
    <source>
        <dbReference type="ARBA" id="ARBA00023015"/>
    </source>
</evidence>
<dbReference type="PANTHER" id="PTHR34397">
    <property type="entry name" value="OS05G0237600 PROTEIN"/>
    <property type="match status" value="1"/>
</dbReference>